<keyword evidence="1" id="KW-1133">Transmembrane helix</keyword>
<gene>
    <name evidence="2" type="ORF">BP6252_10190</name>
</gene>
<dbReference type="AlphaFoldDB" id="A0A3D8QXR0"/>
<keyword evidence="3" id="KW-1185">Reference proteome</keyword>
<evidence type="ECO:0000313" key="2">
    <source>
        <dbReference type="EMBL" id="RDW66555.1"/>
    </source>
</evidence>
<comment type="caution">
    <text evidence="2">The sequence shown here is derived from an EMBL/GenBank/DDBJ whole genome shotgun (WGS) entry which is preliminary data.</text>
</comment>
<evidence type="ECO:0000313" key="3">
    <source>
        <dbReference type="Proteomes" id="UP000256645"/>
    </source>
</evidence>
<dbReference type="STRING" id="1849047.A0A3D8QXR0"/>
<protein>
    <submittedName>
        <fullName evidence="2">Uncharacterized protein</fullName>
    </submittedName>
</protein>
<dbReference type="EMBL" id="PDLM01000011">
    <property type="protein sequence ID" value="RDW66555.1"/>
    <property type="molecule type" value="Genomic_DNA"/>
</dbReference>
<dbReference type="OrthoDB" id="1937642at2759"/>
<proteinExistence type="predicted"/>
<keyword evidence="1" id="KW-0472">Membrane</keyword>
<evidence type="ECO:0000256" key="1">
    <source>
        <dbReference type="SAM" id="Phobius"/>
    </source>
</evidence>
<accession>A0A3D8QXR0</accession>
<dbReference type="Proteomes" id="UP000256645">
    <property type="component" value="Unassembled WGS sequence"/>
</dbReference>
<feature type="transmembrane region" description="Helical" evidence="1">
    <location>
        <begin position="262"/>
        <end position="279"/>
    </location>
</feature>
<name>A0A3D8QXR0_9HELO</name>
<organism evidence="2 3">
    <name type="scientific">Coleophoma cylindrospora</name>
    <dbReference type="NCBI Taxonomy" id="1849047"/>
    <lineage>
        <taxon>Eukaryota</taxon>
        <taxon>Fungi</taxon>
        <taxon>Dikarya</taxon>
        <taxon>Ascomycota</taxon>
        <taxon>Pezizomycotina</taxon>
        <taxon>Leotiomycetes</taxon>
        <taxon>Helotiales</taxon>
        <taxon>Dermateaceae</taxon>
        <taxon>Coleophoma</taxon>
    </lineage>
</organism>
<keyword evidence="1" id="KW-0812">Transmembrane</keyword>
<sequence>MFDKISSDLRDQWINPGDILSLLLLIGGDIVQKAIAQLVGYTIRPFGKNSPRIGIAPVAFSFGWVAYGFSNLISAVGERRLMPTADCACQVVNCASGFSRTNVSWALGRLLRDHEIHHEVDRTTPVDQQRSSTSPKRLPESLRIDIFELEEPSKPSLDFVWWLGWVTIAAQISIAIVPWALFRNWGVMMVALCGNFLALLTCALPQWREEKWAGGEFQNAENVTCLTRGNGHLHIMVFIGRKGSPNLEVLATAVSNPRPETPLISLVLAVLWTCLLISVSGLKEHAWFLVGIGGIGMLQNVYAAGKTRDPASANFHLKKFRMPTIIAKRQYKKDETINANVDFDKALADVAPLSEWEKGKIEMPKWLASMEVRDGLPTWLKTLRGEEMEIANVIGALIELEKWVPTAGLAMLQVFFPGSLGYNDASMRDNSHKRFWKRAYHTKDIRRKAELLESIVYFGFPELHDFRKSPIKFHLGVGRCRRALARPFAGFQLAPWLIIAATESAMASAGQRHRRYEELQPLFYERASMDCSLAHIFIDAAYLSSSIIPTLHPNIPSRYFAAIIT</sequence>
<feature type="transmembrane region" description="Helical" evidence="1">
    <location>
        <begin position="159"/>
        <end position="182"/>
    </location>
</feature>
<reference evidence="2 3" key="1">
    <citation type="journal article" date="2018" name="IMA Fungus">
        <title>IMA Genome-F 9: Draft genome sequence of Annulohypoxylon stygium, Aspergillus mulundensis, Berkeleyomyces basicola (syn. Thielaviopsis basicola), Ceratocystis smalleyi, two Cercospora beticola strains, Coleophoma cylindrospora, Fusarium fracticaudum, Phialophora cf. hyalina, and Morchella septimelata.</title>
        <authorList>
            <person name="Wingfield B.D."/>
            <person name="Bills G.F."/>
            <person name="Dong Y."/>
            <person name="Huang W."/>
            <person name="Nel W.J."/>
            <person name="Swalarsk-Parry B.S."/>
            <person name="Vaghefi N."/>
            <person name="Wilken P.M."/>
            <person name="An Z."/>
            <person name="de Beer Z.W."/>
            <person name="De Vos L."/>
            <person name="Chen L."/>
            <person name="Duong T.A."/>
            <person name="Gao Y."/>
            <person name="Hammerbacher A."/>
            <person name="Kikkert J.R."/>
            <person name="Li Y."/>
            <person name="Li H."/>
            <person name="Li K."/>
            <person name="Li Q."/>
            <person name="Liu X."/>
            <person name="Ma X."/>
            <person name="Naidoo K."/>
            <person name="Pethybridge S.J."/>
            <person name="Sun J."/>
            <person name="Steenkamp E.T."/>
            <person name="van der Nest M.A."/>
            <person name="van Wyk S."/>
            <person name="Wingfield M.J."/>
            <person name="Xiong C."/>
            <person name="Yue Q."/>
            <person name="Zhang X."/>
        </authorList>
    </citation>
    <scope>NUCLEOTIDE SEQUENCE [LARGE SCALE GENOMIC DNA]</scope>
    <source>
        <strain evidence="2 3">BP6252</strain>
    </source>
</reference>
<feature type="transmembrane region" description="Helical" evidence="1">
    <location>
        <begin position="189"/>
        <end position="207"/>
    </location>
</feature>
<feature type="transmembrane region" description="Helical" evidence="1">
    <location>
        <begin position="53"/>
        <end position="73"/>
    </location>
</feature>
<feature type="transmembrane region" description="Helical" evidence="1">
    <location>
        <begin position="20"/>
        <end position="41"/>
    </location>
</feature>